<protein>
    <submittedName>
        <fullName evidence="1">Uncharacterized protein</fullName>
    </submittedName>
</protein>
<evidence type="ECO:0000313" key="2">
    <source>
        <dbReference type="Proteomes" id="UP000182375"/>
    </source>
</evidence>
<dbReference type="AlphaFoldDB" id="A0A1H4P9B0"/>
<reference evidence="1 2" key="1">
    <citation type="submission" date="2016-10" db="EMBL/GenBank/DDBJ databases">
        <authorList>
            <person name="de Groot N.N."/>
        </authorList>
    </citation>
    <scope>NUCLEOTIDE SEQUENCE [LARGE SCALE GENOMIC DNA]</scope>
    <source>
        <strain evidence="1 2">DSM 40306</strain>
    </source>
</reference>
<proteinExistence type="predicted"/>
<organism evidence="1 2">
    <name type="scientific">Streptomyces misionensis</name>
    <dbReference type="NCBI Taxonomy" id="67331"/>
    <lineage>
        <taxon>Bacteria</taxon>
        <taxon>Bacillati</taxon>
        <taxon>Actinomycetota</taxon>
        <taxon>Actinomycetes</taxon>
        <taxon>Kitasatosporales</taxon>
        <taxon>Streptomycetaceae</taxon>
        <taxon>Streptomyces</taxon>
    </lineage>
</organism>
<dbReference type="Proteomes" id="UP000182375">
    <property type="component" value="Unassembled WGS sequence"/>
</dbReference>
<sequence length="72" mass="8165">MSARADLLREMTHNHLYMDDDRANELIDAYAHELAEQIRQMDTDPGTQFAADHIDPHVRGAAPVHPDEEPTT</sequence>
<dbReference type="GeneID" id="95510265"/>
<name>A0A1H4P9B0_9ACTN</name>
<dbReference type="RefSeq" id="WP_074990955.1">
    <property type="nucleotide sequence ID" value="NZ_FNTD01000004.1"/>
</dbReference>
<dbReference type="EMBL" id="FNTD01000004">
    <property type="protein sequence ID" value="SEC03915.1"/>
    <property type="molecule type" value="Genomic_DNA"/>
</dbReference>
<accession>A0A1H4P9B0</accession>
<dbReference type="STRING" id="67331.SAMN04490357_1025"/>
<gene>
    <name evidence="1" type="ORF">SAMN04490357_1025</name>
</gene>
<evidence type="ECO:0000313" key="1">
    <source>
        <dbReference type="EMBL" id="SEC03915.1"/>
    </source>
</evidence>